<dbReference type="Gene3D" id="3.90.228.20">
    <property type="match status" value="1"/>
</dbReference>
<keyword evidence="7" id="KW-0479">Metal-binding</keyword>
<dbReference type="CDD" id="cd00819">
    <property type="entry name" value="PEPCK_GTP"/>
    <property type="match status" value="1"/>
</dbReference>
<dbReference type="Pfam" id="PF00821">
    <property type="entry name" value="PEPCK_GTP"/>
    <property type="match status" value="1"/>
</dbReference>
<reference evidence="15" key="1">
    <citation type="submission" date="2025-08" db="UniProtKB">
        <authorList>
            <consortium name="Ensembl"/>
        </authorList>
    </citation>
    <scope>IDENTIFICATION</scope>
</reference>
<reference evidence="15" key="2">
    <citation type="submission" date="2025-09" db="UniProtKB">
        <authorList>
            <consortium name="Ensembl"/>
        </authorList>
    </citation>
    <scope>IDENTIFICATION</scope>
</reference>
<dbReference type="Ensembl" id="ENSCCRT00000167551.1">
    <property type="protein sequence ID" value="ENSCCRP00000178571.1"/>
    <property type="gene ID" value="ENSCCRG00000005929.2"/>
</dbReference>
<evidence type="ECO:0000256" key="10">
    <source>
        <dbReference type="ARBA" id="ARBA00023134"/>
    </source>
</evidence>
<feature type="domain" description="Phosphoenolpyruvate carboxykinase C-terminal P-loop" evidence="13">
    <location>
        <begin position="285"/>
        <end position="648"/>
    </location>
</feature>
<dbReference type="GO" id="GO:0030145">
    <property type="term" value="F:manganese ion binding"/>
    <property type="evidence" value="ECO:0007669"/>
    <property type="project" value="TreeGrafter"/>
</dbReference>
<keyword evidence="10" id="KW-0342">GTP-binding</keyword>
<evidence type="ECO:0000256" key="11">
    <source>
        <dbReference type="ARBA" id="ARBA00023211"/>
    </source>
</evidence>
<dbReference type="HAMAP" id="MF_00452">
    <property type="entry name" value="PEPCK_GTP"/>
    <property type="match status" value="1"/>
</dbReference>
<dbReference type="GO" id="GO:0005525">
    <property type="term" value="F:GTP binding"/>
    <property type="evidence" value="ECO:0007669"/>
    <property type="project" value="UniProtKB-KW"/>
</dbReference>
<keyword evidence="12" id="KW-0456">Lyase</keyword>
<dbReference type="PANTHER" id="PTHR11561">
    <property type="entry name" value="PHOSPHOENOLPYRUVATE CARBOXYKINASE"/>
    <property type="match status" value="1"/>
</dbReference>
<evidence type="ECO:0000256" key="1">
    <source>
        <dbReference type="ARBA" id="ARBA00001936"/>
    </source>
</evidence>
<dbReference type="FunFam" id="3.90.228.20:FF:000005">
    <property type="entry name" value="Phosphoenolpyruvate carboxykinase [GTP], mitochondrial"/>
    <property type="match status" value="1"/>
</dbReference>
<dbReference type="GeneTree" id="ENSGT00390000001912"/>
<evidence type="ECO:0000256" key="7">
    <source>
        <dbReference type="ARBA" id="ARBA00022723"/>
    </source>
</evidence>
<comment type="pathway">
    <text evidence="2">Carbohydrate biosynthesis; gluconeogenesis.</text>
</comment>
<protein>
    <recommendedName>
        <fullName evidence="5">phosphoenolpyruvate carboxykinase (GTP)</fullName>
        <ecNumber evidence="5">4.1.1.32</ecNumber>
    </recommendedName>
</protein>
<keyword evidence="9" id="KW-0210">Decarboxylase</keyword>
<keyword evidence="11" id="KW-0464">Manganese</keyword>
<dbReference type="GO" id="GO:0046327">
    <property type="term" value="P:glycerol biosynthetic process from pyruvate"/>
    <property type="evidence" value="ECO:0007669"/>
    <property type="project" value="TreeGrafter"/>
</dbReference>
<dbReference type="GO" id="GO:0042594">
    <property type="term" value="P:response to starvation"/>
    <property type="evidence" value="ECO:0007669"/>
    <property type="project" value="TreeGrafter"/>
</dbReference>
<dbReference type="InterPro" id="IPR008209">
    <property type="entry name" value="PEP_carboxykinase_GTP"/>
</dbReference>
<evidence type="ECO:0000313" key="15">
    <source>
        <dbReference type="Ensembl" id="ENSCCRP00000178571.1"/>
    </source>
</evidence>
<dbReference type="Gene3D" id="3.40.449.10">
    <property type="entry name" value="Phosphoenolpyruvate Carboxykinase, domain 1"/>
    <property type="match status" value="1"/>
</dbReference>
<accession>A0A9J8DIQ1</accession>
<comment type="cofactor">
    <cofactor evidence="1">
        <name>Mn(2+)</name>
        <dbReference type="ChEBI" id="CHEBI:29035"/>
    </cofactor>
</comment>
<sequence>RRNISVTCLRHSANHNTLDSWPIRAHLIFQTDELLGVRSLASIPSLPPSVAEFVSGAAAECKPAKVHVVTGTPEETADILANLEKDGMVKKLTKYENCWIARTDPKDVARVESKTVIVTKDQRDTIPIPAGGAKSQLGSWMSEEVFQKAREDRFPGCMAGRTMYVIPFSMGPVNSSLAKFGVQVTDSPYVVASMGIMTRMGTPVLEKLAEGAEFVRCQHSVGRPLPLKAPLINSWPCNPDKVLISHLPDTRQILSFGSGYGGNSLLGKKCFALRIASRIAKDEGWLAEHMLILGITNPQGVKRYIAAAFPSACGKTNLAMMKPALPGWKVECVGDDIAWMKFDSQGKLRAINPENGFFGVAPGTSLKTNPHAMATISRNTVFTNVGETSDGGVWWEGLKPPAPGIKLTDWHGKSWKYGDSTLCAHPNSRFCAPAGQCPIIDPLWESDEGVPIDAIVFGGRRPEGVPLVYESFNWRHGVFVGAAMRSESTAAAEHKGKVIMHDPFAMRPFFGYNFGDYLAHWLSMETRKGPTQLPKIFHVNWFRKDQKTGSFLWPGFGENARVLEWIFKRCGRTSEEQAATKSIVGWIPQNGAINTEGLGGNIDMGALFDLPKPFWQKETQELRTYFTQQVGADLPAQVEGELRGLEERVRD</sequence>
<dbReference type="GO" id="GO:0005829">
    <property type="term" value="C:cytosol"/>
    <property type="evidence" value="ECO:0007669"/>
    <property type="project" value="TreeGrafter"/>
</dbReference>
<evidence type="ECO:0000313" key="16">
    <source>
        <dbReference type="Proteomes" id="UP001108240"/>
    </source>
</evidence>
<name>A0A9J8DIQ1_CYPCA</name>
<dbReference type="GO" id="GO:0032869">
    <property type="term" value="P:cellular response to insulin stimulus"/>
    <property type="evidence" value="ECO:0007669"/>
    <property type="project" value="TreeGrafter"/>
</dbReference>
<dbReference type="InterPro" id="IPR035077">
    <property type="entry name" value="PEP_carboxykinase_GTP_C"/>
</dbReference>
<dbReference type="NCBIfam" id="NF003253">
    <property type="entry name" value="PRK04210.1"/>
    <property type="match status" value="1"/>
</dbReference>
<evidence type="ECO:0000256" key="4">
    <source>
        <dbReference type="ARBA" id="ARBA00011245"/>
    </source>
</evidence>
<keyword evidence="6" id="KW-0312">Gluconeogenesis</keyword>
<dbReference type="GO" id="GO:0004613">
    <property type="term" value="F:phosphoenolpyruvate carboxykinase (GTP) activity"/>
    <property type="evidence" value="ECO:0007669"/>
    <property type="project" value="UniProtKB-EC"/>
</dbReference>
<dbReference type="PIRSF" id="PIRSF001348">
    <property type="entry name" value="PEP_carboxykinase_GTP"/>
    <property type="match status" value="1"/>
</dbReference>
<evidence type="ECO:0000256" key="8">
    <source>
        <dbReference type="ARBA" id="ARBA00022741"/>
    </source>
</evidence>
<dbReference type="Gene3D" id="2.170.8.10">
    <property type="entry name" value="Phosphoenolpyruvate Carboxykinase, domain 2"/>
    <property type="match status" value="1"/>
</dbReference>
<comment type="similarity">
    <text evidence="3">Belongs to the phosphoenolpyruvate carboxykinase [GTP] family.</text>
</comment>
<evidence type="ECO:0000256" key="12">
    <source>
        <dbReference type="ARBA" id="ARBA00023239"/>
    </source>
</evidence>
<dbReference type="SUPFAM" id="SSF68923">
    <property type="entry name" value="PEP carboxykinase N-terminal domain"/>
    <property type="match status" value="1"/>
</dbReference>
<dbReference type="EC" id="4.1.1.32" evidence="5"/>
<proteinExistence type="inferred from homology"/>
<dbReference type="GO" id="GO:0006107">
    <property type="term" value="P:oxaloacetate metabolic process"/>
    <property type="evidence" value="ECO:0007669"/>
    <property type="project" value="TreeGrafter"/>
</dbReference>
<dbReference type="GO" id="GO:0071549">
    <property type="term" value="P:cellular response to dexamethasone stimulus"/>
    <property type="evidence" value="ECO:0007669"/>
    <property type="project" value="TreeGrafter"/>
</dbReference>
<dbReference type="GO" id="GO:0071333">
    <property type="term" value="P:cellular response to glucose stimulus"/>
    <property type="evidence" value="ECO:0007669"/>
    <property type="project" value="TreeGrafter"/>
</dbReference>
<evidence type="ECO:0000256" key="6">
    <source>
        <dbReference type="ARBA" id="ARBA00022432"/>
    </source>
</evidence>
<dbReference type="InterPro" id="IPR013035">
    <property type="entry name" value="PEP_carboxykinase_C"/>
</dbReference>
<dbReference type="Pfam" id="PF17297">
    <property type="entry name" value="PEPCK_N"/>
    <property type="match status" value="1"/>
</dbReference>
<dbReference type="InterPro" id="IPR008210">
    <property type="entry name" value="PEP_carboxykinase_N"/>
</dbReference>
<comment type="subunit">
    <text evidence="4">Monomer.</text>
</comment>
<evidence type="ECO:0000256" key="9">
    <source>
        <dbReference type="ARBA" id="ARBA00022793"/>
    </source>
</evidence>
<dbReference type="PROSITE" id="PS00505">
    <property type="entry name" value="PEPCK_GTP"/>
    <property type="match status" value="1"/>
</dbReference>
<keyword evidence="16" id="KW-1185">Reference proteome</keyword>
<dbReference type="SUPFAM" id="SSF53795">
    <property type="entry name" value="PEP carboxykinase-like"/>
    <property type="match status" value="1"/>
</dbReference>
<dbReference type="GO" id="GO:0019543">
    <property type="term" value="P:propionate catabolic process"/>
    <property type="evidence" value="ECO:0007669"/>
    <property type="project" value="TreeGrafter"/>
</dbReference>
<dbReference type="OMA" id="DIAWIWV"/>
<evidence type="ECO:0000259" key="14">
    <source>
        <dbReference type="Pfam" id="PF17297"/>
    </source>
</evidence>
<organism evidence="15 16">
    <name type="scientific">Cyprinus carpio carpio</name>
    <dbReference type="NCBI Taxonomy" id="630221"/>
    <lineage>
        <taxon>Eukaryota</taxon>
        <taxon>Metazoa</taxon>
        <taxon>Chordata</taxon>
        <taxon>Craniata</taxon>
        <taxon>Vertebrata</taxon>
        <taxon>Euteleostomi</taxon>
        <taxon>Actinopterygii</taxon>
        <taxon>Neopterygii</taxon>
        <taxon>Teleostei</taxon>
        <taxon>Ostariophysi</taxon>
        <taxon>Cypriniformes</taxon>
        <taxon>Cyprinidae</taxon>
        <taxon>Cyprininae</taxon>
        <taxon>Cyprinus</taxon>
    </lineage>
</organism>
<dbReference type="InterPro" id="IPR018091">
    <property type="entry name" value="PEP_carboxykin_GTP_CS"/>
</dbReference>
<evidence type="ECO:0000256" key="5">
    <source>
        <dbReference type="ARBA" id="ARBA00012306"/>
    </source>
</evidence>
<dbReference type="GO" id="GO:0070365">
    <property type="term" value="P:hepatocyte differentiation"/>
    <property type="evidence" value="ECO:0007669"/>
    <property type="project" value="TreeGrafter"/>
</dbReference>
<evidence type="ECO:0000259" key="13">
    <source>
        <dbReference type="Pfam" id="PF00821"/>
    </source>
</evidence>
<keyword evidence="8" id="KW-0547">Nucleotide-binding</keyword>
<dbReference type="InterPro" id="IPR035078">
    <property type="entry name" value="PEP_carboxykinase_GTP_N"/>
</dbReference>
<dbReference type="Proteomes" id="UP001108240">
    <property type="component" value="Unplaced"/>
</dbReference>
<dbReference type="GO" id="GO:0006094">
    <property type="term" value="P:gluconeogenesis"/>
    <property type="evidence" value="ECO:0007669"/>
    <property type="project" value="UniProtKB-KW"/>
</dbReference>
<dbReference type="AlphaFoldDB" id="A0A9J8DIQ1"/>
<feature type="domain" description="Phosphoenolpyruvate carboxykinase GTP-utilising N-terminal" evidence="14">
    <location>
        <begin position="52"/>
        <end position="281"/>
    </location>
</feature>
<dbReference type="FunFam" id="3.40.449.10:FF:000003">
    <property type="entry name" value="Phosphoenolpyruvate carboxykinase, cytosolic [GTP]"/>
    <property type="match status" value="1"/>
</dbReference>
<evidence type="ECO:0000256" key="2">
    <source>
        <dbReference type="ARBA" id="ARBA00004742"/>
    </source>
</evidence>
<dbReference type="PANTHER" id="PTHR11561:SF11">
    <property type="entry name" value="PHOSPHOENOLPYRUVATE CARBOXYKINASE [GTP], MITOCHONDRIAL"/>
    <property type="match status" value="1"/>
</dbReference>
<evidence type="ECO:0000256" key="3">
    <source>
        <dbReference type="ARBA" id="ARBA00005796"/>
    </source>
</evidence>